<keyword evidence="3" id="KW-1185">Reference proteome</keyword>
<dbReference type="GeneID" id="30016529"/>
<dbReference type="Proteomes" id="UP000076744">
    <property type="component" value="Unassembled WGS sequence"/>
</dbReference>
<reference evidence="2 3" key="1">
    <citation type="journal article" date="2016" name="Genome Biol. Evol.">
        <title>Divergent and convergent evolution of fungal pathogenicity.</title>
        <authorList>
            <person name="Shang Y."/>
            <person name="Xiao G."/>
            <person name="Zheng P."/>
            <person name="Cen K."/>
            <person name="Zhan S."/>
            <person name="Wang C."/>
        </authorList>
    </citation>
    <scope>NUCLEOTIDE SEQUENCE [LARGE SCALE GENOMIC DNA]</scope>
    <source>
        <strain evidence="2 3">ARSEF 2679</strain>
    </source>
</reference>
<feature type="compositionally biased region" description="Polar residues" evidence="1">
    <location>
        <begin position="1"/>
        <end position="11"/>
    </location>
</feature>
<evidence type="ECO:0000313" key="2">
    <source>
        <dbReference type="EMBL" id="OAA73336.1"/>
    </source>
</evidence>
<comment type="caution">
    <text evidence="2">The sequence shown here is derived from an EMBL/GenBank/DDBJ whole genome shotgun (WGS) entry which is preliminary data.</text>
</comment>
<dbReference type="EMBL" id="AZHB01000001">
    <property type="protein sequence ID" value="OAA73336.1"/>
    <property type="molecule type" value="Genomic_DNA"/>
</dbReference>
<evidence type="ECO:0000313" key="3">
    <source>
        <dbReference type="Proteomes" id="UP000076744"/>
    </source>
</evidence>
<accession>A0A168E3N3</accession>
<dbReference type="AlphaFoldDB" id="A0A168E3N3"/>
<evidence type="ECO:0000256" key="1">
    <source>
        <dbReference type="SAM" id="MobiDB-lite"/>
    </source>
</evidence>
<protein>
    <submittedName>
        <fullName evidence="2">Uncharacterized protein</fullName>
    </submittedName>
</protein>
<name>A0A168E3N3_CORFA</name>
<dbReference type="RefSeq" id="XP_018708294.1">
    <property type="nucleotide sequence ID" value="XM_018843844.1"/>
</dbReference>
<proteinExistence type="predicted"/>
<gene>
    <name evidence="2" type="ORF">ISF_00237</name>
</gene>
<organism evidence="2 3">
    <name type="scientific">Cordyceps fumosorosea (strain ARSEF 2679)</name>
    <name type="common">Isaria fumosorosea</name>
    <dbReference type="NCBI Taxonomy" id="1081104"/>
    <lineage>
        <taxon>Eukaryota</taxon>
        <taxon>Fungi</taxon>
        <taxon>Dikarya</taxon>
        <taxon>Ascomycota</taxon>
        <taxon>Pezizomycotina</taxon>
        <taxon>Sordariomycetes</taxon>
        <taxon>Hypocreomycetidae</taxon>
        <taxon>Hypocreales</taxon>
        <taxon>Cordycipitaceae</taxon>
        <taxon>Cordyceps</taxon>
    </lineage>
</organism>
<feature type="region of interest" description="Disordered" evidence="1">
    <location>
        <begin position="1"/>
        <end position="26"/>
    </location>
</feature>
<sequence>MAWAEETSTTHGNDRIDASGVQDTAAEAQPMAETHNGSIILPNWVFSYDFGCSSPVFEVGSPERKPVDDMPPPLLDNSVVAPSFSLEPAISAAAPASVTPYLKHDSRDASLGFDRSLWYRHWTHEVYNVIKG</sequence>